<feature type="region of interest" description="Disordered" evidence="9">
    <location>
        <begin position="33"/>
        <end position="53"/>
    </location>
</feature>
<evidence type="ECO:0000256" key="2">
    <source>
        <dbReference type="ARBA" id="ARBA00006054"/>
    </source>
</evidence>
<dbReference type="UniPathway" id="UPA00554">
    <property type="reaction ID" value="UER00611"/>
</dbReference>
<dbReference type="PROSITE" id="PS00064">
    <property type="entry name" value="L_LDH"/>
    <property type="match status" value="1"/>
</dbReference>
<protein>
    <recommendedName>
        <fullName evidence="3 8">L-lactate dehydrogenase</fullName>
        <ecNumber evidence="3 8">1.1.1.27</ecNumber>
    </recommendedName>
</protein>
<dbReference type="EC" id="1.1.1.27" evidence="3 8"/>
<feature type="domain" description="Lactate/malate dehydrogenase C-terminal" evidence="11">
    <location>
        <begin position="196"/>
        <end position="350"/>
    </location>
</feature>
<evidence type="ECO:0000256" key="1">
    <source>
        <dbReference type="ARBA" id="ARBA00004843"/>
    </source>
</evidence>
<dbReference type="PIRSF" id="PIRSF000102">
    <property type="entry name" value="Lac_mal_DH"/>
    <property type="match status" value="1"/>
</dbReference>
<dbReference type="InterPro" id="IPR001236">
    <property type="entry name" value="Lactate/malate_DH_N"/>
</dbReference>
<evidence type="ECO:0000259" key="10">
    <source>
        <dbReference type="Pfam" id="PF00056"/>
    </source>
</evidence>
<proteinExistence type="inferred from homology"/>
<evidence type="ECO:0000256" key="9">
    <source>
        <dbReference type="SAM" id="MobiDB-lite"/>
    </source>
</evidence>
<dbReference type="Pfam" id="PF00056">
    <property type="entry name" value="Ldh_1_N"/>
    <property type="match status" value="1"/>
</dbReference>
<evidence type="ECO:0000259" key="11">
    <source>
        <dbReference type="Pfam" id="PF02866"/>
    </source>
</evidence>
<feature type="region of interest" description="Disordered" evidence="9">
    <location>
        <begin position="1"/>
        <end position="20"/>
    </location>
</feature>
<comment type="similarity">
    <text evidence="2">Belongs to the LDH/MDH superfamily. LDH family.</text>
</comment>
<feature type="binding site" evidence="7">
    <location>
        <begin position="66"/>
        <end position="71"/>
    </location>
    <ligand>
        <name>NAD(+)</name>
        <dbReference type="ChEBI" id="CHEBI:57540"/>
    </ligand>
</feature>
<evidence type="ECO:0000256" key="4">
    <source>
        <dbReference type="ARBA" id="ARBA00023002"/>
    </source>
</evidence>
<dbReference type="GO" id="GO:0004459">
    <property type="term" value="F:L-lactate dehydrogenase (NAD+) activity"/>
    <property type="evidence" value="ECO:0007669"/>
    <property type="project" value="UniProtKB-EC"/>
</dbReference>
<evidence type="ECO:0000313" key="12">
    <source>
        <dbReference type="EMBL" id="CAD8859954.1"/>
    </source>
</evidence>
<dbReference type="EMBL" id="HBFQ01048049">
    <property type="protein sequence ID" value="CAD8859954.1"/>
    <property type="molecule type" value="Transcribed_RNA"/>
</dbReference>
<comment type="catalytic activity">
    <reaction evidence="8">
        <text>(S)-lactate + NAD(+) = pyruvate + NADH + H(+)</text>
        <dbReference type="Rhea" id="RHEA:23444"/>
        <dbReference type="ChEBI" id="CHEBI:15361"/>
        <dbReference type="ChEBI" id="CHEBI:15378"/>
        <dbReference type="ChEBI" id="CHEBI:16651"/>
        <dbReference type="ChEBI" id="CHEBI:57540"/>
        <dbReference type="ChEBI" id="CHEBI:57945"/>
        <dbReference type="EC" id="1.1.1.27"/>
    </reaction>
</comment>
<feature type="binding site" evidence="7">
    <location>
        <position position="91"/>
    </location>
    <ligand>
        <name>NAD(+)</name>
        <dbReference type="ChEBI" id="CHEBI:57540"/>
    </ligand>
</feature>
<organism evidence="12">
    <name type="scientific">Noctiluca scintillans</name>
    <name type="common">Sea sparkle</name>
    <name type="synonym">Red tide dinoflagellate</name>
    <dbReference type="NCBI Taxonomy" id="2966"/>
    <lineage>
        <taxon>Eukaryota</taxon>
        <taxon>Sar</taxon>
        <taxon>Alveolata</taxon>
        <taxon>Dinophyceae</taxon>
        <taxon>Noctilucales</taxon>
        <taxon>Noctilucaceae</taxon>
        <taxon>Noctiluca</taxon>
    </lineage>
</organism>
<comment type="pathway">
    <text evidence="1 8">Fermentation; pyruvate fermentation to lactate; (S)-lactate from pyruvate: step 1/1.</text>
</comment>
<feature type="active site" description="Proton acceptor" evidence="6">
    <location>
        <position position="226"/>
    </location>
</feature>
<keyword evidence="4 8" id="KW-0560">Oxidoreductase</keyword>
<dbReference type="SUPFAM" id="SSF51735">
    <property type="entry name" value="NAD(P)-binding Rossmann-fold domains"/>
    <property type="match status" value="1"/>
</dbReference>
<dbReference type="InterPro" id="IPR001557">
    <property type="entry name" value="L-lactate/malate_DH"/>
</dbReference>
<evidence type="ECO:0000256" key="6">
    <source>
        <dbReference type="PIRSR" id="PIRSR000102-1"/>
    </source>
</evidence>
<gene>
    <name evidence="12" type="ORF">NSCI0253_LOCUS34308</name>
</gene>
<dbReference type="GO" id="GO:0006089">
    <property type="term" value="P:lactate metabolic process"/>
    <property type="evidence" value="ECO:0007669"/>
    <property type="project" value="TreeGrafter"/>
</dbReference>
<feature type="domain" description="Lactate/malate dehydrogenase N-terminal" evidence="10">
    <location>
        <begin position="61"/>
        <end position="193"/>
    </location>
</feature>
<evidence type="ECO:0000256" key="5">
    <source>
        <dbReference type="ARBA" id="ARBA00023027"/>
    </source>
</evidence>
<dbReference type="Gene3D" id="3.90.110.10">
    <property type="entry name" value="Lactate dehydrogenase/glycoside hydrolase, family 4, C-terminal"/>
    <property type="match status" value="1"/>
</dbReference>
<dbReference type="PANTHER" id="PTHR43128">
    <property type="entry name" value="L-2-HYDROXYCARBOXYLATE DEHYDROGENASE (NAD(P)(+))"/>
    <property type="match status" value="1"/>
</dbReference>
<dbReference type="SUPFAM" id="SSF56327">
    <property type="entry name" value="LDH C-terminal domain-like"/>
    <property type="match status" value="1"/>
</dbReference>
<dbReference type="Gene3D" id="3.40.50.720">
    <property type="entry name" value="NAD(P)-binding Rossmann-like Domain"/>
    <property type="match status" value="1"/>
</dbReference>
<dbReference type="PRINTS" id="PR00086">
    <property type="entry name" value="LLDHDRGNASE"/>
</dbReference>
<dbReference type="InterPro" id="IPR022383">
    <property type="entry name" value="Lactate/malate_DH_C"/>
</dbReference>
<feature type="binding site" evidence="7">
    <location>
        <position position="146"/>
    </location>
    <ligand>
        <name>NAD(+)</name>
        <dbReference type="ChEBI" id="CHEBI:57540"/>
    </ligand>
</feature>
<sequence>MGCGASASPRDGSNGAPVEVKPSTTMLETLELDAQSGDAGPKSSATRVSRSGSATVAAPTHVAIVGAGFVGTSTAFALLCKGTGAKVTLTDVNTSKVEGEVLDLEDSGGTVDLATPQEAGQADIIIVTAGRGQRDGETRLDLLRANAGILRSVIDGMQPLKKSAILIIVSNPCDPLTYEAQVCSGLPKHQVFGSGTVLDSRRLRVHLADRLEMHHSSIILFVLGEHGDSQFPVPSLANIGGVPLMEYPGMKDVNLMEDAKKTASKAYDIIGKKGYTAFGVASACEKIVDCVLNDKKLVLPVSVRVPGRNCCLSLPAVVGITGVESILDVVSHLSPVEKEMYDASVDRMEQAVAVLG</sequence>
<evidence type="ECO:0000256" key="7">
    <source>
        <dbReference type="PIRSR" id="PIRSR000102-3"/>
    </source>
</evidence>
<dbReference type="Pfam" id="PF02866">
    <property type="entry name" value="Ldh_1_C"/>
    <property type="match status" value="1"/>
</dbReference>
<keyword evidence="5 7" id="KW-0520">NAD</keyword>
<dbReference type="PANTHER" id="PTHR43128:SF16">
    <property type="entry name" value="L-LACTATE DEHYDROGENASE"/>
    <property type="match status" value="1"/>
</dbReference>
<reference evidence="12" key="1">
    <citation type="submission" date="2021-01" db="EMBL/GenBank/DDBJ databases">
        <authorList>
            <person name="Corre E."/>
            <person name="Pelletier E."/>
            <person name="Niang G."/>
            <person name="Scheremetjew M."/>
            <person name="Finn R."/>
            <person name="Kale V."/>
            <person name="Holt S."/>
            <person name="Cochrane G."/>
            <person name="Meng A."/>
            <person name="Brown T."/>
            <person name="Cohen L."/>
        </authorList>
    </citation>
    <scope>NUCLEOTIDE SEQUENCE</scope>
</reference>
<dbReference type="InterPro" id="IPR015955">
    <property type="entry name" value="Lactate_DH/Glyco_Ohase_4_C"/>
</dbReference>
<feature type="compositionally biased region" description="Polar residues" evidence="9">
    <location>
        <begin position="43"/>
        <end position="53"/>
    </location>
</feature>
<evidence type="ECO:0000256" key="8">
    <source>
        <dbReference type="RuleBase" id="RU000496"/>
    </source>
</evidence>
<dbReference type="InterPro" id="IPR036291">
    <property type="entry name" value="NAD(P)-bd_dom_sf"/>
</dbReference>
<feature type="binding site" evidence="7">
    <location>
        <begin position="169"/>
        <end position="171"/>
    </location>
    <ligand>
        <name>NAD(+)</name>
        <dbReference type="ChEBI" id="CHEBI:57540"/>
    </ligand>
</feature>
<dbReference type="AlphaFoldDB" id="A0A7S1ANI5"/>
<evidence type="ECO:0000256" key="3">
    <source>
        <dbReference type="ARBA" id="ARBA00012967"/>
    </source>
</evidence>
<accession>A0A7S1ANI5</accession>
<dbReference type="InterPro" id="IPR018177">
    <property type="entry name" value="L-lactate_DH_AS"/>
</dbReference>
<name>A0A7S1ANI5_NOCSC</name>